<keyword evidence="3" id="KW-0964">Secreted</keyword>
<dbReference type="AlphaFoldDB" id="A0AA36GR90"/>
<comment type="similarity">
    <text evidence="2">Belongs to the nematode transthyretin-like family.</text>
</comment>
<feature type="signal peptide" evidence="5">
    <location>
        <begin position="1"/>
        <end position="15"/>
    </location>
</feature>
<proteinExistence type="inferred from homology"/>
<sequence length="167" mass="19092">MRVLFFLCLLPSCYCAWYNHYTQLIGSLIGSLQSSAATVTLRCDGKPFTNAKISMYDAEVTFDVWMAGPVKPDNYGRCHLAGSKREISSIEPYLYIKHWCKRKGQSQAYAVEICIDIPSYCISYGSEPKQSCHFGLELTELSPSLPWKKGSRQKMHWYRSTGCRTYE</sequence>
<dbReference type="PANTHER" id="PTHR21700">
    <property type="entry name" value="TRANSTHYRETIN-LIKE FAMILY PROTEIN-RELATED"/>
    <property type="match status" value="1"/>
</dbReference>
<protein>
    <submittedName>
        <fullName evidence="6">Uncharacterized protein</fullName>
    </submittedName>
</protein>
<reference evidence="6" key="1">
    <citation type="submission" date="2023-07" db="EMBL/GenBank/DDBJ databases">
        <authorList>
            <consortium name="CYATHOMIX"/>
        </authorList>
    </citation>
    <scope>NUCLEOTIDE SEQUENCE</scope>
    <source>
        <strain evidence="6">N/A</strain>
    </source>
</reference>
<comment type="caution">
    <text evidence="6">The sequence shown here is derived from an EMBL/GenBank/DDBJ whole genome shotgun (WGS) entry which is preliminary data.</text>
</comment>
<name>A0AA36GR90_CYLNA</name>
<dbReference type="EMBL" id="CATQJL010000223">
    <property type="protein sequence ID" value="CAJ0596715.1"/>
    <property type="molecule type" value="Genomic_DNA"/>
</dbReference>
<comment type="subcellular location">
    <subcellularLocation>
        <location evidence="1">Secreted</location>
    </subcellularLocation>
</comment>
<keyword evidence="7" id="KW-1185">Reference proteome</keyword>
<dbReference type="PANTHER" id="PTHR21700:SF24">
    <property type="entry name" value="TRANSTHYRETIN-LIKE FAMILY PROTEIN"/>
    <property type="match status" value="1"/>
</dbReference>
<dbReference type="InterPro" id="IPR001534">
    <property type="entry name" value="Transthyretin-like"/>
</dbReference>
<dbReference type="GO" id="GO:0005576">
    <property type="term" value="C:extracellular region"/>
    <property type="evidence" value="ECO:0007669"/>
    <property type="project" value="UniProtKB-SubCell"/>
</dbReference>
<keyword evidence="4 5" id="KW-0732">Signal</keyword>
<evidence type="ECO:0000256" key="4">
    <source>
        <dbReference type="ARBA" id="ARBA00022729"/>
    </source>
</evidence>
<organism evidence="6 7">
    <name type="scientific">Cylicocyclus nassatus</name>
    <name type="common">Nematode worm</name>
    <dbReference type="NCBI Taxonomy" id="53992"/>
    <lineage>
        <taxon>Eukaryota</taxon>
        <taxon>Metazoa</taxon>
        <taxon>Ecdysozoa</taxon>
        <taxon>Nematoda</taxon>
        <taxon>Chromadorea</taxon>
        <taxon>Rhabditida</taxon>
        <taxon>Rhabditina</taxon>
        <taxon>Rhabditomorpha</taxon>
        <taxon>Strongyloidea</taxon>
        <taxon>Strongylidae</taxon>
        <taxon>Cylicocyclus</taxon>
    </lineage>
</organism>
<dbReference type="Pfam" id="PF01060">
    <property type="entry name" value="TTR-52"/>
    <property type="match status" value="1"/>
</dbReference>
<gene>
    <name evidence="6" type="ORF">CYNAS_LOCUS8698</name>
</gene>
<evidence type="ECO:0000256" key="3">
    <source>
        <dbReference type="ARBA" id="ARBA00022525"/>
    </source>
</evidence>
<evidence type="ECO:0000313" key="7">
    <source>
        <dbReference type="Proteomes" id="UP001176961"/>
    </source>
</evidence>
<evidence type="ECO:0000256" key="5">
    <source>
        <dbReference type="SAM" id="SignalP"/>
    </source>
</evidence>
<dbReference type="Gene3D" id="2.60.40.3330">
    <property type="match status" value="1"/>
</dbReference>
<evidence type="ECO:0000256" key="2">
    <source>
        <dbReference type="ARBA" id="ARBA00010112"/>
    </source>
</evidence>
<evidence type="ECO:0000313" key="6">
    <source>
        <dbReference type="EMBL" id="CAJ0596715.1"/>
    </source>
</evidence>
<accession>A0AA36GR90</accession>
<evidence type="ECO:0000256" key="1">
    <source>
        <dbReference type="ARBA" id="ARBA00004613"/>
    </source>
</evidence>
<dbReference type="GO" id="GO:0009986">
    <property type="term" value="C:cell surface"/>
    <property type="evidence" value="ECO:0007669"/>
    <property type="project" value="InterPro"/>
</dbReference>
<feature type="chain" id="PRO_5041448883" evidence="5">
    <location>
        <begin position="16"/>
        <end position="167"/>
    </location>
</feature>
<dbReference type="InterPro" id="IPR038479">
    <property type="entry name" value="Transthyretin-like_sf"/>
</dbReference>
<dbReference type="Proteomes" id="UP001176961">
    <property type="component" value="Unassembled WGS sequence"/>
</dbReference>